<name>A0A363P0C5_9SPHI</name>
<keyword evidence="3" id="KW-1185">Reference proteome</keyword>
<dbReference type="Pfam" id="PF25149">
    <property type="entry name" value="DUF7825"/>
    <property type="match status" value="1"/>
</dbReference>
<evidence type="ECO:0000259" key="1">
    <source>
        <dbReference type="PROSITE" id="PS51977"/>
    </source>
</evidence>
<dbReference type="CDD" id="cd07996">
    <property type="entry name" value="WGR_MMR_like"/>
    <property type="match status" value="1"/>
</dbReference>
<dbReference type="Proteomes" id="UP000250831">
    <property type="component" value="Unassembled WGS sequence"/>
</dbReference>
<comment type="caution">
    <text evidence="2">The sequence shown here is derived from an EMBL/GenBank/DDBJ whole genome shotgun (WGS) entry which is preliminary data.</text>
</comment>
<dbReference type="RefSeq" id="WP_108632818.1">
    <property type="nucleotide sequence ID" value="NZ_QCXX01000001.1"/>
</dbReference>
<protein>
    <recommendedName>
        <fullName evidence="1">WGR domain-containing protein</fullName>
    </recommendedName>
</protein>
<dbReference type="AlphaFoldDB" id="A0A363P0C5"/>
<proteinExistence type="predicted"/>
<organism evidence="2 3">
    <name type="scientific">Sphingobacterium athyrii</name>
    <dbReference type="NCBI Taxonomy" id="2152717"/>
    <lineage>
        <taxon>Bacteria</taxon>
        <taxon>Pseudomonadati</taxon>
        <taxon>Bacteroidota</taxon>
        <taxon>Sphingobacteriia</taxon>
        <taxon>Sphingobacteriales</taxon>
        <taxon>Sphingobacteriaceae</taxon>
        <taxon>Sphingobacterium</taxon>
    </lineage>
</organism>
<dbReference type="InterPro" id="IPR008893">
    <property type="entry name" value="WGR_domain"/>
</dbReference>
<dbReference type="PANTHER" id="PTHR30634:SF13">
    <property type="entry name" value="PROTEIN YEHF"/>
    <property type="match status" value="1"/>
</dbReference>
<dbReference type="InterPro" id="IPR049809">
    <property type="entry name" value="YehF/YfeS-like_WGR"/>
</dbReference>
<reference evidence="2 3" key="1">
    <citation type="submission" date="2018-04" db="EMBL/GenBank/DDBJ databases">
        <title>Sphingobacterium sp. M46 Genome.</title>
        <authorList>
            <person name="Cheng J."/>
            <person name="Li Y."/>
        </authorList>
    </citation>
    <scope>NUCLEOTIDE SEQUENCE [LARGE SCALE GENOMIC DNA]</scope>
    <source>
        <strain evidence="2 3">M46</strain>
    </source>
</reference>
<dbReference type="SUPFAM" id="SSF142921">
    <property type="entry name" value="WGR domain-like"/>
    <property type="match status" value="1"/>
</dbReference>
<dbReference type="OrthoDB" id="6629398at2"/>
<dbReference type="Pfam" id="PF20103">
    <property type="entry name" value="DUF6493"/>
    <property type="match status" value="1"/>
</dbReference>
<dbReference type="InterPro" id="IPR056727">
    <property type="entry name" value="DUF7825"/>
</dbReference>
<dbReference type="PANTHER" id="PTHR30634">
    <property type="entry name" value="OUTER MEMBRANE LOLAB LIPOPROTEIN INSERTION APPARATUS"/>
    <property type="match status" value="1"/>
</dbReference>
<dbReference type="SMART" id="SM00773">
    <property type="entry name" value="WGR"/>
    <property type="match status" value="1"/>
</dbReference>
<evidence type="ECO:0000313" key="3">
    <source>
        <dbReference type="Proteomes" id="UP000250831"/>
    </source>
</evidence>
<dbReference type="InterPro" id="IPR056726">
    <property type="entry name" value="DUF7824"/>
</dbReference>
<dbReference type="InterPro" id="IPR045472">
    <property type="entry name" value="DUF6493"/>
</dbReference>
<dbReference type="Pfam" id="PF05406">
    <property type="entry name" value="WGR"/>
    <property type="match status" value="1"/>
</dbReference>
<dbReference type="InterPro" id="IPR050458">
    <property type="entry name" value="LolB"/>
</dbReference>
<dbReference type="InterPro" id="IPR036930">
    <property type="entry name" value="WGR_dom_sf"/>
</dbReference>
<dbReference type="Pfam" id="PF25148">
    <property type="entry name" value="DUF7824"/>
    <property type="match status" value="1"/>
</dbReference>
<feature type="domain" description="WGR" evidence="1">
    <location>
        <begin position="1"/>
        <end position="83"/>
    </location>
</feature>
<accession>A0A363P0C5</accession>
<dbReference type="PROSITE" id="PS51977">
    <property type="entry name" value="WGR"/>
    <property type="match status" value="1"/>
</dbReference>
<gene>
    <name evidence="2" type="ORF">DCO56_06190</name>
</gene>
<sequence>MFRHLKLIDGSSDKFWQIETNGNSHTVTYGRNGTDGQSKTKNFDSAESCLKDAEKLIAEKIKKGYSDDGLAIVAPSEKKAGGQSKQVIADEYLELIRQTNIDGLLPFLERHLKGNVEFIKKEIRKAKKYWLTWTDLSKEPEFKHRSNHNWGQRGDRAQQRLIALSALATFSLSDTTTWTELIDLLNSPKDPAVKKVLDWAKPNWLADYAAEQLVKNEWMAITYDNIRLLEEWGYFEFKPEVYARSLGNVPNLGYNEPEKKVYLDRLIEDEKAYTRDVPLLLAYETNLQNNHLHYDYQTQESELVWDYVFPRLLEQGKLDTDLFIQQLFETQTKDWNINLKSFFRKLLTKLNIDDEVILHHQNHLFPLLHHEQAAVVNFAIDRLKPLIGRSELDSTELLSWLEPVFMRSDLKGGIKTLLIQFDKWLKQERELASPVCSAITPVFMLSDLSLQERAAKLIAKYAAVEDEEIKMRLTMYATQPMGDVSTLLNPWMEEAPLSEAEVLSPLRGMDEAYEYEAPKGNDILLDQPITYLANWSDILFHWGKIIKGGDPLDMELLIHAWLTKQDEFPADYIKQLDPYLKQLKSGYNEASYASLFGNVLLNIIYQPKTIYRYKSRYNSEFRSISILDHLLALFQGRLQQHIAVSLLSTPSHAPYWVSPEVLIDRIIAHEQQGIAIDPVDMAIAISRMPRIPGADNKAQLQHIQTDILRELLGFALGYTEQIKVEEGKNWLQRLFKKEGDEKEWQAVWATTARTRWPEGKFSAFETGALAGFPFVVEPYRPGYQIKPNYNTNYDYRTKQNEQYLVGQELTFPMPAYQDTPTPLLYAMDVYATRKNEYFYYVSDADIRYFFSLTPQVAEPLSLVLNYRFNSYSLETSKTIPALLTALLDYHGATDPSTQLFIACSLLTKEKNTRTLAAELVLQWVEKGKLDVQTLGEYLGDLIGRAYAPINRFLDLFEVVRDISPVHNDALYQLLKNLLLRVSWETKMPANFKKLIEQTYDLALRLGKKDDKQLMEKIAEWEKVAALKPIVLKFKKL</sequence>
<evidence type="ECO:0000313" key="2">
    <source>
        <dbReference type="EMBL" id="PUV26526.1"/>
    </source>
</evidence>
<dbReference type="Gene3D" id="2.20.140.10">
    <property type="entry name" value="WGR domain"/>
    <property type="match status" value="1"/>
</dbReference>
<dbReference type="EMBL" id="QCXX01000001">
    <property type="protein sequence ID" value="PUV26526.1"/>
    <property type="molecule type" value="Genomic_DNA"/>
</dbReference>